<dbReference type="AlphaFoldDB" id="A0A2G5D1F9"/>
<gene>
    <name evidence="1" type="ORF">AQUCO_03000149v1</name>
</gene>
<accession>A0A2G5D1F9</accession>
<dbReference type="Proteomes" id="UP000230069">
    <property type="component" value="Unassembled WGS sequence"/>
</dbReference>
<protein>
    <submittedName>
        <fullName evidence="1">Uncharacterized protein</fullName>
    </submittedName>
</protein>
<proteinExistence type="predicted"/>
<dbReference type="EMBL" id="KZ305047">
    <property type="protein sequence ID" value="PIA37351.1"/>
    <property type="molecule type" value="Genomic_DNA"/>
</dbReference>
<name>A0A2G5D1F9_AQUCA</name>
<organism evidence="1 2">
    <name type="scientific">Aquilegia coerulea</name>
    <name type="common">Rocky mountain columbine</name>
    <dbReference type="NCBI Taxonomy" id="218851"/>
    <lineage>
        <taxon>Eukaryota</taxon>
        <taxon>Viridiplantae</taxon>
        <taxon>Streptophyta</taxon>
        <taxon>Embryophyta</taxon>
        <taxon>Tracheophyta</taxon>
        <taxon>Spermatophyta</taxon>
        <taxon>Magnoliopsida</taxon>
        <taxon>Ranunculales</taxon>
        <taxon>Ranunculaceae</taxon>
        <taxon>Thalictroideae</taxon>
        <taxon>Aquilegia</taxon>
    </lineage>
</organism>
<keyword evidence="2" id="KW-1185">Reference proteome</keyword>
<dbReference type="InParanoid" id="A0A2G5D1F9"/>
<evidence type="ECO:0000313" key="1">
    <source>
        <dbReference type="EMBL" id="PIA37351.1"/>
    </source>
</evidence>
<sequence>MIFLGQTNLSTVHTYRVDFVVHISICTLCLIIDERVVQIHHALGFLLLDFKCKHIVTLCNQMYRISHFSGSSLTNSRDLRYLPIGSCYSFSILN</sequence>
<reference evidence="1 2" key="1">
    <citation type="submission" date="2017-09" db="EMBL/GenBank/DDBJ databases">
        <title>WGS assembly of Aquilegia coerulea Goldsmith.</title>
        <authorList>
            <person name="Hodges S."/>
            <person name="Kramer E."/>
            <person name="Nordborg M."/>
            <person name="Tomkins J."/>
            <person name="Borevitz J."/>
            <person name="Derieg N."/>
            <person name="Yan J."/>
            <person name="Mihaltcheva S."/>
            <person name="Hayes R.D."/>
            <person name="Rokhsar D."/>
        </authorList>
    </citation>
    <scope>NUCLEOTIDE SEQUENCE [LARGE SCALE GENOMIC DNA]</scope>
    <source>
        <strain evidence="2">cv. Goldsmith</strain>
    </source>
</reference>
<evidence type="ECO:0000313" key="2">
    <source>
        <dbReference type="Proteomes" id="UP000230069"/>
    </source>
</evidence>